<comment type="similarity">
    <text evidence="2 3">Belongs to the peptidase M16 family.</text>
</comment>
<feature type="domain" description="Peptidase M16 C-terminal" evidence="6">
    <location>
        <begin position="235"/>
        <end position="409"/>
    </location>
</feature>
<dbReference type="SUPFAM" id="SSF63411">
    <property type="entry name" value="LuxS/MPP-like metallohydrolase"/>
    <property type="match status" value="4"/>
</dbReference>
<dbReference type="AlphaFoldDB" id="A0A5C5WIY4"/>
<dbReference type="OrthoDB" id="9811314at2"/>
<evidence type="ECO:0000313" key="8">
    <source>
        <dbReference type="Proteomes" id="UP000316598"/>
    </source>
</evidence>
<comment type="caution">
    <text evidence="7">The sequence shown here is derived from an EMBL/GenBank/DDBJ whole genome shotgun (WGS) entry which is preliminary data.</text>
</comment>
<gene>
    <name evidence="7" type="ORF">Pla22_33230</name>
</gene>
<reference evidence="7 8" key="1">
    <citation type="submission" date="2019-02" db="EMBL/GenBank/DDBJ databases">
        <title>Deep-cultivation of Planctomycetes and their phenomic and genomic characterization uncovers novel biology.</title>
        <authorList>
            <person name="Wiegand S."/>
            <person name="Jogler M."/>
            <person name="Boedeker C."/>
            <person name="Pinto D."/>
            <person name="Vollmers J."/>
            <person name="Rivas-Marin E."/>
            <person name="Kohn T."/>
            <person name="Peeters S.H."/>
            <person name="Heuer A."/>
            <person name="Rast P."/>
            <person name="Oberbeckmann S."/>
            <person name="Bunk B."/>
            <person name="Jeske O."/>
            <person name="Meyerdierks A."/>
            <person name="Storesund J.E."/>
            <person name="Kallscheuer N."/>
            <person name="Luecker S."/>
            <person name="Lage O.M."/>
            <person name="Pohl T."/>
            <person name="Merkel B.J."/>
            <person name="Hornburger P."/>
            <person name="Mueller R.-W."/>
            <person name="Bruemmer F."/>
            <person name="Labrenz M."/>
            <person name="Spormann A.M."/>
            <person name="Op Den Camp H."/>
            <person name="Overmann J."/>
            <person name="Amann R."/>
            <person name="Jetten M.S.M."/>
            <person name="Mascher T."/>
            <person name="Medema M.H."/>
            <person name="Devos D.P."/>
            <person name="Kaster A.-K."/>
            <person name="Ovreas L."/>
            <person name="Rohde M."/>
            <person name="Galperin M.Y."/>
            <person name="Jogler C."/>
        </authorList>
    </citation>
    <scope>NUCLEOTIDE SEQUENCE [LARGE SCALE GENOMIC DNA]</scope>
    <source>
        <strain evidence="7 8">Pla22</strain>
    </source>
</reference>
<evidence type="ECO:0000256" key="1">
    <source>
        <dbReference type="ARBA" id="ARBA00001947"/>
    </source>
</evidence>
<organism evidence="7 8">
    <name type="scientific">Rubripirellula amarantea</name>
    <dbReference type="NCBI Taxonomy" id="2527999"/>
    <lineage>
        <taxon>Bacteria</taxon>
        <taxon>Pseudomonadati</taxon>
        <taxon>Planctomycetota</taxon>
        <taxon>Planctomycetia</taxon>
        <taxon>Pirellulales</taxon>
        <taxon>Pirellulaceae</taxon>
        <taxon>Rubripirellula</taxon>
    </lineage>
</organism>
<dbReference type="InterPro" id="IPR011249">
    <property type="entry name" value="Metalloenz_LuxS/M16"/>
</dbReference>
<dbReference type="Pfam" id="PF05193">
    <property type="entry name" value="Peptidase_M16_C"/>
    <property type="match status" value="2"/>
</dbReference>
<name>A0A5C5WIY4_9BACT</name>
<dbReference type="InterPro" id="IPR001431">
    <property type="entry name" value="Pept_M16_Zn_BS"/>
</dbReference>
<feature type="domain" description="Peptidase M16 C-terminal" evidence="6">
    <location>
        <begin position="687"/>
        <end position="866"/>
    </location>
</feature>
<dbReference type="InterPro" id="IPR050361">
    <property type="entry name" value="MPP/UQCRC_Complex"/>
</dbReference>
<keyword evidence="8" id="KW-1185">Reference proteome</keyword>
<feature type="region of interest" description="Disordered" evidence="4">
    <location>
        <begin position="943"/>
        <end position="969"/>
    </location>
</feature>
<dbReference type="GO" id="GO:0006508">
    <property type="term" value="P:proteolysis"/>
    <property type="evidence" value="ECO:0007669"/>
    <property type="project" value="InterPro"/>
</dbReference>
<dbReference type="InterPro" id="IPR011765">
    <property type="entry name" value="Pept_M16_N"/>
</dbReference>
<feature type="domain" description="Peptidase M16 N-terminal" evidence="5">
    <location>
        <begin position="75"/>
        <end position="223"/>
    </location>
</feature>
<accession>A0A5C5WIY4</accession>
<feature type="compositionally biased region" description="Basic and acidic residues" evidence="4">
    <location>
        <begin position="943"/>
        <end position="954"/>
    </location>
</feature>
<dbReference type="GO" id="GO:0046872">
    <property type="term" value="F:metal ion binding"/>
    <property type="evidence" value="ECO:0007669"/>
    <property type="project" value="InterPro"/>
</dbReference>
<evidence type="ECO:0000256" key="4">
    <source>
        <dbReference type="SAM" id="MobiDB-lite"/>
    </source>
</evidence>
<dbReference type="InterPro" id="IPR007863">
    <property type="entry name" value="Peptidase_M16_C"/>
</dbReference>
<evidence type="ECO:0000313" key="7">
    <source>
        <dbReference type="EMBL" id="TWT50580.1"/>
    </source>
</evidence>
<dbReference type="Gene3D" id="3.30.830.10">
    <property type="entry name" value="Metalloenzyme, LuxS/M16 peptidase-like"/>
    <property type="match status" value="4"/>
</dbReference>
<proteinExistence type="inferred from homology"/>
<feature type="compositionally biased region" description="Low complexity" evidence="4">
    <location>
        <begin position="956"/>
        <end position="969"/>
    </location>
</feature>
<dbReference type="PROSITE" id="PS00143">
    <property type="entry name" value="INSULINASE"/>
    <property type="match status" value="1"/>
</dbReference>
<dbReference type="PANTHER" id="PTHR11851">
    <property type="entry name" value="METALLOPROTEASE"/>
    <property type="match status" value="1"/>
</dbReference>
<comment type="cofactor">
    <cofactor evidence="1">
        <name>Zn(2+)</name>
        <dbReference type="ChEBI" id="CHEBI:29105"/>
    </cofactor>
</comment>
<protein>
    <submittedName>
        <fullName evidence="7">Peptidase M16 inactive domain protein</fullName>
    </submittedName>
</protein>
<sequence>MEFAVAATPIFSCDSRLAFIPRILALGLIAAWLPIIAFADEPTKEDSVTESAASLPEKITEIEGISEYKLENGVRVLLFPDPSKEVVTVNMTVFVGSRHEGYGEAGMAHLLEHMLFKGTPSHPDIPKVLKDRGAGNSMNGTTWMDRTNYYETLPASGDNLEFAIRLEADRLVNSFIKGEDLESEMTVVRNEFESGENSPIRVLMQRMQSAAFDWHNYGRSTIGNRSDIERVPVVRLRKFYKKFYRPDNVMVVVAGKFEPSEALKHVEQYFGSLKKPDTPIDDTYTTEPAQDGERTVVLRRVGEVQFAGTAYHIPASSHPDFAAAKALMYIMGDEPSGRLYKNMVETKLASNVYAIAYAFTEPGLFMTIAEIPMENSLEQGRQTLIDIMEHGFEENPITEKELNRAVQQMLKSRELESADPGRLAISLSDWAAQGDWRLYFLFRDAIEALTVDDVQRVADRYFTQNNRTVGLFIPSEKSDRAIIPESPDLQQVLKDYKGREAMAAGEVFDPTPLAIEERTERGTLVGGIEYALMPKKTRGETVNLLMTLRFGTPETLADKVGPMELMGLLMSKGTEKLDNTELQDELTRLRTELSINSTTGVLQMSVKTKREFLPEVIELIADIARNPKLDAAELDVIKRQVVTGLQKSTVEPQALAPRAVRRALSPYPKGDVRYVQTFDEEIAMYESVTVDEIRSLHEDFLSNQQGELAVVGDFEADQVKSLLKDRFADWKSDIEFVRADREAHPEIAGETIAIETPDKANALLYSSQQYSLSDTDPEYASLVLGNYILGGGSLSSRLGNRVRQQEGLSYGVRSGLSSKERDKRVDFTLYAITNPGNKDRLLEVIMEELDLIRDQGVTEEELAQAKVAYLQAAKVRRTNDGAVAGDLLSTLFDGRTMAAAAEHESQIEAATVESVNSAIKKYIVPEKLVIAVAGDFAAAAKEASEKAANAKDDGTSESSEQKAAAASAN</sequence>
<evidence type="ECO:0000256" key="2">
    <source>
        <dbReference type="ARBA" id="ARBA00007261"/>
    </source>
</evidence>
<evidence type="ECO:0000256" key="3">
    <source>
        <dbReference type="RuleBase" id="RU004447"/>
    </source>
</evidence>
<dbReference type="Pfam" id="PF00675">
    <property type="entry name" value="Peptidase_M16"/>
    <property type="match status" value="2"/>
</dbReference>
<feature type="domain" description="Peptidase M16 N-terminal" evidence="5">
    <location>
        <begin position="564"/>
        <end position="661"/>
    </location>
</feature>
<evidence type="ECO:0000259" key="5">
    <source>
        <dbReference type="Pfam" id="PF00675"/>
    </source>
</evidence>
<dbReference type="GO" id="GO:0004222">
    <property type="term" value="F:metalloendopeptidase activity"/>
    <property type="evidence" value="ECO:0007669"/>
    <property type="project" value="InterPro"/>
</dbReference>
<dbReference type="EMBL" id="SJPI01000002">
    <property type="protein sequence ID" value="TWT50580.1"/>
    <property type="molecule type" value="Genomic_DNA"/>
</dbReference>
<dbReference type="Proteomes" id="UP000316598">
    <property type="component" value="Unassembled WGS sequence"/>
</dbReference>
<dbReference type="PANTHER" id="PTHR11851:SF49">
    <property type="entry name" value="MITOCHONDRIAL-PROCESSING PEPTIDASE SUBUNIT ALPHA"/>
    <property type="match status" value="1"/>
</dbReference>
<evidence type="ECO:0000259" key="6">
    <source>
        <dbReference type="Pfam" id="PF05193"/>
    </source>
</evidence>